<evidence type="ECO:0000313" key="3">
    <source>
        <dbReference type="Proteomes" id="UP000215914"/>
    </source>
</evidence>
<protein>
    <submittedName>
        <fullName evidence="2">Uncharacterized protein</fullName>
    </submittedName>
</protein>
<dbReference type="EMBL" id="CM007900">
    <property type="protein sequence ID" value="OTG06574.1"/>
    <property type="molecule type" value="Genomic_DNA"/>
</dbReference>
<gene>
    <name evidence="2" type="ORF">HannXRQ_Chr11g0320821</name>
    <name evidence="1" type="ORF">HanXRQr2_Chr06g0269241</name>
</gene>
<evidence type="ECO:0000313" key="2">
    <source>
        <dbReference type="EMBL" id="OTG06574.1"/>
    </source>
</evidence>
<reference evidence="2" key="2">
    <citation type="submission" date="2017-02" db="EMBL/GenBank/DDBJ databases">
        <title>Sunflower complete genome.</title>
        <authorList>
            <person name="Langlade N."/>
            <person name="Munos S."/>
        </authorList>
    </citation>
    <scope>NUCLEOTIDE SEQUENCE [LARGE SCALE GENOMIC DNA]</scope>
    <source>
        <tissue evidence="2">Leaves</tissue>
    </source>
</reference>
<keyword evidence="3" id="KW-1185">Reference proteome</keyword>
<sequence length="119" mass="13137">MTIIICSIKTSRTAESCTRLRTAEPAITGELQLRLRSLTRRTYISQSSFTGIMGRGTSNVGRGRGFVAGVRRGRGQGVVRVDQSRVKVSWQGLEEVMVDVLIEIVVSKVVVKVLIKEVF</sequence>
<dbReference type="Proteomes" id="UP000215914">
    <property type="component" value="Chromosome 11"/>
</dbReference>
<organism evidence="2 3">
    <name type="scientific">Helianthus annuus</name>
    <name type="common">Common sunflower</name>
    <dbReference type="NCBI Taxonomy" id="4232"/>
    <lineage>
        <taxon>Eukaryota</taxon>
        <taxon>Viridiplantae</taxon>
        <taxon>Streptophyta</taxon>
        <taxon>Embryophyta</taxon>
        <taxon>Tracheophyta</taxon>
        <taxon>Spermatophyta</taxon>
        <taxon>Magnoliopsida</taxon>
        <taxon>eudicotyledons</taxon>
        <taxon>Gunneridae</taxon>
        <taxon>Pentapetalae</taxon>
        <taxon>asterids</taxon>
        <taxon>campanulids</taxon>
        <taxon>Asterales</taxon>
        <taxon>Asteraceae</taxon>
        <taxon>Asteroideae</taxon>
        <taxon>Heliantheae alliance</taxon>
        <taxon>Heliantheae</taxon>
        <taxon>Helianthus</taxon>
    </lineage>
</organism>
<dbReference type="AlphaFoldDB" id="A0A251T6N9"/>
<evidence type="ECO:0000313" key="1">
    <source>
        <dbReference type="EMBL" id="KAF5803261.1"/>
    </source>
</evidence>
<dbReference type="EMBL" id="MNCJ02000321">
    <property type="protein sequence ID" value="KAF5803261.1"/>
    <property type="molecule type" value="Genomic_DNA"/>
</dbReference>
<reference evidence="1 3" key="1">
    <citation type="journal article" date="2017" name="Nature">
        <title>The sunflower genome provides insights into oil metabolism, flowering and Asterid evolution.</title>
        <authorList>
            <person name="Badouin H."/>
            <person name="Gouzy J."/>
            <person name="Grassa C.J."/>
            <person name="Murat F."/>
            <person name="Staton S.E."/>
            <person name="Cottret L."/>
            <person name="Lelandais-Briere C."/>
            <person name="Owens G.L."/>
            <person name="Carrere S."/>
            <person name="Mayjonade B."/>
            <person name="Legrand L."/>
            <person name="Gill N."/>
            <person name="Kane N.C."/>
            <person name="Bowers J.E."/>
            <person name="Hubner S."/>
            <person name="Bellec A."/>
            <person name="Berard A."/>
            <person name="Berges H."/>
            <person name="Blanchet N."/>
            <person name="Boniface M.C."/>
            <person name="Brunel D."/>
            <person name="Catrice O."/>
            <person name="Chaidir N."/>
            <person name="Claudel C."/>
            <person name="Donnadieu C."/>
            <person name="Faraut T."/>
            <person name="Fievet G."/>
            <person name="Helmstetter N."/>
            <person name="King M."/>
            <person name="Knapp S.J."/>
            <person name="Lai Z."/>
            <person name="Le Paslier M.C."/>
            <person name="Lippi Y."/>
            <person name="Lorenzon L."/>
            <person name="Mandel J.R."/>
            <person name="Marage G."/>
            <person name="Marchand G."/>
            <person name="Marquand E."/>
            <person name="Bret-Mestries E."/>
            <person name="Morien E."/>
            <person name="Nambeesan S."/>
            <person name="Nguyen T."/>
            <person name="Pegot-Espagnet P."/>
            <person name="Pouilly N."/>
            <person name="Raftis F."/>
            <person name="Sallet E."/>
            <person name="Schiex T."/>
            <person name="Thomas J."/>
            <person name="Vandecasteele C."/>
            <person name="Vares D."/>
            <person name="Vear F."/>
            <person name="Vautrin S."/>
            <person name="Crespi M."/>
            <person name="Mangin B."/>
            <person name="Burke J.M."/>
            <person name="Salse J."/>
            <person name="Munos S."/>
            <person name="Vincourt P."/>
            <person name="Rieseberg L.H."/>
            <person name="Langlade N.B."/>
        </authorList>
    </citation>
    <scope>NUCLEOTIDE SEQUENCE [LARGE SCALE GENOMIC DNA]</scope>
    <source>
        <strain evidence="3">cv. SF193</strain>
        <tissue evidence="1">Leaves</tissue>
    </source>
</reference>
<dbReference type="InParanoid" id="A0A251T6N9"/>
<reference evidence="1" key="3">
    <citation type="submission" date="2020-06" db="EMBL/GenBank/DDBJ databases">
        <title>Helianthus annuus Genome sequencing and assembly Release 2.</title>
        <authorList>
            <person name="Gouzy J."/>
            <person name="Langlade N."/>
            <person name="Munos S."/>
        </authorList>
    </citation>
    <scope>NUCLEOTIDE SEQUENCE</scope>
    <source>
        <tissue evidence="1">Leaves</tissue>
    </source>
</reference>
<accession>A0A251T6N9</accession>
<proteinExistence type="predicted"/>
<dbReference type="Gramene" id="mRNA:HanXRQr2_Chr06g0269241">
    <property type="protein sequence ID" value="mRNA:HanXRQr2_Chr06g0269241"/>
    <property type="gene ID" value="HanXRQr2_Chr06g0269241"/>
</dbReference>
<name>A0A251T6N9_HELAN</name>